<dbReference type="Proteomes" id="UP001451782">
    <property type="component" value="Chromosome"/>
</dbReference>
<keyword evidence="3" id="KW-1185">Reference proteome</keyword>
<evidence type="ECO:0008006" key="4">
    <source>
        <dbReference type="Google" id="ProtNLM"/>
    </source>
</evidence>
<feature type="chain" id="PRO_5042832369" description="DUF2125 domain-containing protein" evidence="1">
    <location>
        <begin position="20"/>
        <end position="270"/>
    </location>
</feature>
<evidence type="ECO:0000313" key="2">
    <source>
        <dbReference type="EMBL" id="WZU65357.1"/>
    </source>
</evidence>
<evidence type="ECO:0000256" key="1">
    <source>
        <dbReference type="SAM" id="SignalP"/>
    </source>
</evidence>
<gene>
    <name evidence="2" type="ORF">AABB28_08960</name>
</gene>
<keyword evidence="1" id="KW-0732">Signal</keyword>
<dbReference type="EMBL" id="CP151762">
    <property type="protein sequence ID" value="WZU65357.1"/>
    <property type="molecule type" value="Genomic_DNA"/>
</dbReference>
<reference evidence="2 3" key="1">
    <citation type="submission" date="2024-04" db="EMBL/GenBank/DDBJ databases">
        <title>Phylogenomic analyses of a clade within the roseobacter group suggest taxonomic reassignments of species of the genera Aestuariivita, Citreicella, Loktanella, Nautella, Pelagibaca, Ruegeria, Thalassobius, Thiobacimonas and Tropicibacter, and the proposal o.</title>
        <authorList>
            <person name="Jeon C.O."/>
        </authorList>
    </citation>
    <scope>NUCLEOTIDE SEQUENCE [LARGE SCALE GENOMIC DNA]</scope>
    <source>
        <strain evidence="2 3">G8-12</strain>
    </source>
</reference>
<feature type="signal peptide" evidence="1">
    <location>
        <begin position="1"/>
        <end position="19"/>
    </location>
</feature>
<evidence type="ECO:0000313" key="3">
    <source>
        <dbReference type="Proteomes" id="UP001451782"/>
    </source>
</evidence>
<protein>
    <recommendedName>
        <fullName evidence="4">DUF2125 domain-containing protein</fullName>
    </recommendedName>
</protein>
<proteinExistence type="predicted"/>
<accession>A0AAN0NGR8</accession>
<organism evidence="2 3">
    <name type="scientific">Yoonia algicola</name>
    <dbReference type="NCBI Taxonomy" id="3137368"/>
    <lineage>
        <taxon>Bacteria</taxon>
        <taxon>Pseudomonadati</taxon>
        <taxon>Pseudomonadota</taxon>
        <taxon>Alphaproteobacteria</taxon>
        <taxon>Rhodobacterales</taxon>
        <taxon>Paracoccaceae</taxon>
        <taxon>Yoonia</taxon>
    </lineage>
</organism>
<sequence length="270" mass="28659">MKRLVAASLFALMPMPALSDTDCASLWVEVRSLAASFGAADRIGQITSAEDGWCNFATADATLSQRASVAGRFQIAELDNTRSVELEFSGQDTPLGPLEGRMEISQDTLTGAVQVHVFDVQGADGRGLRMNGQLHGAAFEDAAQAQEALADVAFTALSFDFIVTPDALGDLRIDFSDVTRASVDMALREVTAPQVSGQTKREFLRFVGAAPNAQGTLRATVEAAERRTVLSLVAPFFALGNAPSDDAIARAFEAALDSATLTVTWNPGRM</sequence>
<dbReference type="KEGG" id="yag:AABB28_08960"/>
<dbReference type="AlphaFoldDB" id="A0AAN0NGR8"/>
<dbReference type="RefSeq" id="WP_342071704.1">
    <property type="nucleotide sequence ID" value="NZ_CP151762.1"/>
</dbReference>
<name>A0AAN0NGR8_9RHOB</name>